<comment type="function">
    <text evidence="6">Myosin is a protein that binds to F-actin and has ATPase activity that is activated by F-actin.</text>
</comment>
<dbReference type="FunFam" id="1.10.10.820:FF:000001">
    <property type="entry name" value="Myosin heavy chain"/>
    <property type="match status" value="1"/>
</dbReference>
<dbReference type="Pfam" id="PF00063">
    <property type="entry name" value="Myosin_head"/>
    <property type="match status" value="2"/>
</dbReference>
<dbReference type="InterPro" id="IPR000048">
    <property type="entry name" value="IQ_motif_EF-hand-BS"/>
</dbReference>
<feature type="compositionally biased region" description="Basic and acidic residues" evidence="8">
    <location>
        <begin position="914"/>
        <end position="927"/>
    </location>
</feature>
<gene>
    <name evidence="10" type="ORF">ACA1_191580</name>
</gene>
<evidence type="ECO:0000259" key="9">
    <source>
        <dbReference type="PROSITE" id="PS51456"/>
    </source>
</evidence>
<dbReference type="Pfam" id="PF00612">
    <property type="entry name" value="IQ"/>
    <property type="match status" value="2"/>
</dbReference>
<dbReference type="Gene3D" id="3.40.850.10">
    <property type="entry name" value="Kinesin motor domain"/>
    <property type="match status" value="2"/>
</dbReference>
<dbReference type="GO" id="GO:0007015">
    <property type="term" value="P:actin filament organization"/>
    <property type="evidence" value="ECO:0007669"/>
    <property type="project" value="TreeGrafter"/>
</dbReference>
<dbReference type="InterPro" id="IPR036961">
    <property type="entry name" value="Kinesin_motor_dom_sf"/>
</dbReference>
<name>L8GN03_ACACF</name>
<dbReference type="Gene3D" id="1.20.120.720">
    <property type="entry name" value="Myosin VI head, motor domain, U50 subdomain"/>
    <property type="match status" value="1"/>
</dbReference>
<evidence type="ECO:0000256" key="8">
    <source>
        <dbReference type="SAM" id="MobiDB-lite"/>
    </source>
</evidence>
<keyword evidence="5 7" id="KW-0009">Actin-binding</keyword>
<feature type="region of interest" description="Actin-binding" evidence="7">
    <location>
        <begin position="712"/>
        <end position="734"/>
    </location>
</feature>
<keyword evidence="4 7" id="KW-0505">Motor protein</keyword>
<dbReference type="SMART" id="SM00242">
    <property type="entry name" value="MYSc"/>
    <property type="match status" value="1"/>
</dbReference>
<dbReference type="Gene3D" id="1.20.58.530">
    <property type="match status" value="1"/>
</dbReference>
<feature type="binding site" evidence="7">
    <location>
        <begin position="227"/>
        <end position="234"/>
    </location>
    <ligand>
        <name>ATP</name>
        <dbReference type="ChEBI" id="CHEBI:30616"/>
    </ligand>
</feature>
<dbReference type="SUPFAM" id="SSF52540">
    <property type="entry name" value="P-loop containing nucleoside triphosphate hydrolases"/>
    <property type="match status" value="2"/>
</dbReference>
<dbReference type="AlphaFoldDB" id="L8GN03"/>
<dbReference type="KEGG" id="acan:ACA1_191580"/>
<sequence length="1263" mass="139438">MEGGLDQKGRNREGRRRRRTRAFCCAEVVGGHHVSGSSSSSSSGQHLTVAYLHDDGSDGDQAGDRKEPSNVVAVARADVLGRVEDNWLTPLDDLVDLAELSEPAILHHIKQRHARDLIYARQTNVGPILVSVNPYKVLTNHHGEPHLQRFAKAKADGSGSPHIYGVAAAAYQRLLAENRDQSVLIRHVPTTRAGPRAAPVDLRSPRPGHDGDDGDDDNEDDDDGSPGESGAGKTEGTKLILKYLSHASGLLLARSPAHHAGGGGESPSAGSIEQRLLQASPILEAFGNAKTARNNNSSRFGKFVKIFFDARGRMQGAEVISYLLEKSRICTQSHTERNYHSFYQLCAGLDETRKTEHFRYLSQGSCTRIDGVDDAKDFHTLTDALTVLGVGAKEQDAIFQIMAAILHLGNMQFCKRRGTSAKGAMVDSQEDLRLAAQLLGHRAEELERVLCSRTMGSSSRNSIYVIPLSPDEARQSSDVLSKALYEALFHWLVKRINQTLAPARSSAPAFKSIGVLDIFGFEIFDTNSFEQLCINYANEKLQQLFNQHIFQQEQDEYEAEGIDWITIEFNNNHECVELLEKKPAGVFPLLSEECRVPKGSDQGFLAKVTNAHARSPSFVKCDHHHNHHHQQQRSTCPTNAVAALQGRHYAEVVEYCVEAMTTKNNDHMAVDLTLLLQQSSAFPFLASLFAGTGTATAAKQRPTLADLFRAQLDRLVATLSATDLHFVRCIKPNGAKQRDLFEPFEVLRQLRCAGLMECVRIRRDGYPVRLPFPHFYRRYRVLLLLRQKGADAAWRSEEAALRPGDAEAAHAFYVGACEALVEHIHKQQAHICFDGVQMGRSKVFLGAKEYVQINGLRDAALHCFALVIQTRWRAYRARQRRRREKAAIVIQRCWRRHVGRRLSRSMALAREARLKEEQRRQQREQRARQRMSQSAVVATGGAGRRRSLASPRISRAAMTPPSTPPPAERKSRVRAGSYPDLRTVFGAPESPPMPPTPLPWFLPRDNGLPPPKRFEGHVGFTLSIDGARLLPSNCVAATVLGQLYRATGKKMGPEMLALPALVSSAHNPVFAYHRTIRMRMTDATLTLVAKGTGQQKVLGYATLNVFCLANSRRQPADPHLAHPQVVLNEGCFQVPLKQAPPAGQSIRHGMLHTAPPVPCASLLLRITPVASAASTPPPYESGAYDSTMCAFSKSDEAKALARLSRPNVRLSGVLAQCCDDEQVRREAAEGGGPAVEAWFSATFSNRTADDKPLRTFLDPTPDA</sequence>
<reference evidence="10 11" key="1">
    <citation type="journal article" date="2013" name="Genome Biol.">
        <title>Genome of Acanthamoeba castellanii highlights extensive lateral gene transfer and early evolution of tyrosine kinase signaling.</title>
        <authorList>
            <person name="Clarke M."/>
            <person name="Lohan A.J."/>
            <person name="Liu B."/>
            <person name="Lagkouvardos I."/>
            <person name="Roy S."/>
            <person name="Zafar N."/>
            <person name="Bertelli C."/>
            <person name="Schilde C."/>
            <person name="Kianianmomeni A."/>
            <person name="Burglin T.R."/>
            <person name="Frech C."/>
            <person name="Turcotte B."/>
            <person name="Kopec K.O."/>
            <person name="Synnott J.M."/>
            <person name="Choo C."/>
            <person name="Paponov I."/>
            <person name="Finkler A."/>
            <person name="Soon Heng Tan C."/>
            <person name="Hutchins A.P."/>
            <person name="Weinmeier T."/>
            <person name="Rattei T."/>
            <person name="Chu J.S."/>
            <person name="Gimenez G."/>
            <person name="Irimia M."/>
            <person name="Rigden D.J."/>
            <person name="Fitzpatrick D.A."/>
            <person name="Lorenzo-Morales J."/>
            <person name="Bateman A."/>
            <person name="Chiu C.H."/>
            <person name="Tang P."/>
            <person name="Hegemann P."/>
            <person name="Fromm H."/>
            <person name="Raoult D."/>
            <person name="Greub G."/>
            <person name="Miranda-Saavedra D."/>
            <person name="Chen N."/>
            <person name="Nash P."/>
            <person name="Ginger M.L."/>
            <person name="Horn M."/>
            <person name="Schaap P."/>
            <person name="Caler L."/>
            <person name="Loftus B."/>
        </authorList>
    </citation>
    <scope>NUCLEOTIDE SEQUENCE [LARGE SCALE GENOMIC DNA]</scope>
    <source>
        <strain evidence="10 11">Neff</strain>
    </source>
</reference>
<dbReference type="GO" id="GO:0016459">
    <property type="term" value="C:myosin complex"/>
    <property type="evidence" value="ECO:0007669"/>
    <property type="project" value="UniProtKB-KW"/>
</dbReference>
<accession>L8GN03</accession>
<dbReference type="PROSITE" id="PS50096">
    <property type="entry name" value="IQ"/>
    <property type="match status" value="2"/>
</dbReference>
<dbReference type="InterPro" id="IPR001609">
    <property type="entry name" value="Myosin_head_motor_dom-like"/>
</dbReference>
<comment type="similarity">
    <text evidence="7">Belongs to the TRAFAC class myosin-kinesin ATPase superfamily. Myosin family.</text>
</comment>
<dbReference type="OrthoDB" id="6108017at2759"/>
<keyword evidence="1 7" id="KW-0547">Nucleotide-binding</keyword>
<organism evidence="10 11">
    <name type="scientific">Acanthamoeba castellanii (strain ATCC 30010 / Neff)</name>
    <dbReference type="NCBI Taxonomy" id="1257118"/>
    <lineage>
        <taxon>Eukaryota</taxon>
        <taxon>Amoebozoa</taxon>
        <taxon>Discosea</taxon>
        <taxon>Longamoebia</taxon>
        <taxon>Centramoebida</taxon>
        <taxon>Acanthamoebidae</taxon>
        <taxon>Acanthamoeba</taxon>
    </lineage>
</organism>
<evidence type="ECO:0000256" key="6">
    <source>
        <dbReference type="ARBA" id="ARBA00055741"/>
    </source>
</evidence>
<dbReference type="PANTHER" id="PTHR13140">
    <property type="entry name" value="MYOSIN"/>
    <property type="match status" value="1"/>
</dbReference>
<feature type="region of interest" description="Disordered" evidence="8">
    <location>
        <begin position="186"/>
        <end position="235"/>
    </location>
</feature>
<dbReference type="GO" id="GO:0005524">
    <property type="term" value="F:ATP binding"/>
    <property type="evidence" value="ECO:0007669"/>
    <property type="project" value="UniProtKB-UniRule"/>
</dbReference>
<dbReference type="PROSITE" id="PS51456">
    <property type="entry name" value="MYOSIN_MOTOR"/>
    <property type="match status" value="1"/>
</dbReference>
<evidence type="ECO:0000256" key="4">
    <source>
        <dbReference type="ARBA" id="ARBA00023175"/>
    </source>
</evidence>
<evidence type="ECO:0000256" key="3">
    <source>
        <dbReference type="ARBA" id="ARBA00023123"/>
    </source>
</evidence>
<keyword evidence="3 7" id="KW-0518">Myosin</keyword>
<proteinExistence type="inferred from homology"/>
<evidence type="ECO:0000256" key="1">
    <source>
        <dbReference type="ARBA" id="ARBA00022741"/>
    </source>
</evidence>
<dbReference type="InterPro" id="IPR027417">
    <property type="entry name" value="P-loop_NTPase"/>
</dbReference>
<dbReference type="PANTHER" id="PTHR13140:SF706">
    <property type="entry name" value="DILUTE CLASS UNCONVENTIONAL MYOSIN, ISOFORM C"/>
    <property type="match status" value="1"/>
</dbReference>
<dbReference type="Proteomes" id="UP000011083">
    <property type="component" value="Unassembled WGS sequence"/>
</dbReference>
<dbReference type="OMA" id="IDWITIE"/>
<dbReference type="CDD" id="cd00124">
    <property type="entry name" value="MYSc"/>
    <property type="match status" value="1"/>
</dbReference>
<dbReference type="GeneID" id="14915092"/>
<protein>
    <submittedName>
        <fullName evidence="10">Myosin head (Motor domain) domain containing protein</fullName>
    </submittedName>
</protein>
<feature type="compositionally biased region" description="Acidic residues" evidence="8">
    <location>
        <begin position="212"/>
        <end position="225"/>
    </location>
</feature>
<dbReference type="Gene3D" id="1.20.5.190">
    <property type="match status" value="1"/>
</dbReference>
<evidence type="ECO:0000313" key="10">
    <source>
        <dbReference type="EMBL" id="ELR14460.1"/>
    </source>
</evidence>
<dbReference type="Gene3D" id="6.20.240.20">
    <property type="match status" value="1"/>
</dbReference>
<keyword evidence="11" id="KW-1185">Reference proteome</keyword>
<dbReference type="RefSeq" id="XP_004336473.1">
    <property type="nucleotide sequence ID" value="XM_004336425.1"/>
</dbReference>
<evidence type="ECO:0000313" key="11">
    <source>
        <dbReference type="Proteomes" id="UP000011083"/>
    </source>
</evidence>
<evidence type="ECO:0000256" key="5">
    <source>
        <dbReference type="ARBA" id="ARBA00023203"/>
    </source>
</evidence>
<evidence type="ECO:0000256" key="2">
    <source>
        <dbReference type="ARBA" id="ARBA00022840"/>
    </source>
</evidence>
<keyword evidence="2 7" id="KW-0067">ATP-binding</keyword>
<dbReference type="GO" id="GO:0005737">
    <property type="term" value="C:cytoplasm"/>
    <property type="evidence" value="ECO:0007669"/>
    <property type="project" value="TreeGrafter"/>
</dbReference>
<feature type="region of interest" description="Disordered" evidence="8">
    <location>
        <begin position="914"/>
        <end position="974"/>
    </location>
</feature>
<dbReference type="EMBL" id="KB008052">
    <property type="protein sequence ID" value="ELR14460.1"/>
    <property type="molecule type" value="Genomic_DNA"/>
</dbReference>
<dbReference type="STRING" id="1257118.L8GN03"/>
<dbReference type="GO" id="GO:0051015">
    <property type="term" value="F:actin filament binding"/>
    <property type="evidence" value="ECO:0007669"/>
    <property type="project" value="TreeGrafter"/>
</dbReference>
<dbReference type="GO" id="GO:0000146">
    <property type="term" value="F:microfilament motor activity"/>
    <property type="evidence" value="ECO:0007669"/>
    <property type="project" value="TreeGrafter"/>
</dbReference>
<dbReference type="VEuPathDB" id="AmoebaDB:ACA1_191580"/>
<dbReference type="PRINTS" id="PR00193">
    <property type="entry name" value="MYOSINHEAVY"/>
</dbReference>
<feature type="domain" description="Myosin motor" evidence="9">
    <location>
        <begin position="89"/>
        <end position="858"/>
    </location>
</feature>
<dbReference type="Gene3D" id="1.10.10.820">
    <property type="match status" value="1"/>
</dbReference>
<dbReference type="GO" id="GO:0016020">
    <property type="term" value="C:membrane"/>
    <property type="evidence" value="ECO:0007669"/>
    <property type="project" value="TreeGrafter"/>
</dbReference>
<evidence type="ECO:0000256" key="7">
    <source>
        <dbReference type="PROSITE-ProRule" id="PRU00782"/>
    </source>
</evidence>